<feature type="non-terminal residue" evidence="1">
    <location>
        <position position="64"/>
    </location>
</feature>
<dbReference type="Proteomes" id="UP001233999">
    <property type="component" value="Unassembled WGS sequence"/>
</dbReference>
<reference evidence="1" key="1">
    <citation type="journal article" date="2023" name="IScience">
        <title>Live-bearing cockroach genome reveals convergent evolutionary mechanisms linked to viviparity in insects and beyond.</title>
        <authorList>
            <person name="Fouks B."/>
            <person name="Harrison M.C."/>
            <person name="Mikhailova A.A."/>
            <person name="Marchal E."/>
            <person name="English S."/>
            <person name="Carruthers M."/>
            <person name="Jennings E.C."/>
            <person name="Chiamaka E.L."/>
            <person name="Frigard R.A."/>
            <person name="Pippel M."/>
            <person name="Attardo G.M."/>
            <person name="Benoit J.B."/>
            <person name="Bornberg-Bauer E."/>
            <person name="Tobe S.S."/>
        </authorList>
    </citation>
    <scope>NUCLEOTIDE SEQUENCE</scope>
    <source>
        <strain evidence="1">Stay&amp;Tobe</strain>
    </source>
</reference>
<reference evidence="1" key="2">
    <citation type="submission" date="2023-05" db="EMBL/GenBank/DDBJ databases">
        <authorList>
            <person name="Fouks B."/>
        </authorList>
    </citation>
    <scope>NUCLEOTIDE SEQUENCE</scope>
    <source>
        <strain evidence="1">Stay&amp;Tobe</strain>
        <tissue evidence="1">Testes</tissue>
    </source>
</reference>
<proteinExistence type="predicted"/>
<accession>A0AAD7ZM56</accession>
<feature type="non-terminal residue" evidence="1">
    <location>
        <position position="1"/>
    </location>
</feature>
<name>A0AAD7ZM56_DIPPU</name>
<organism evidence="1 2">
    <name type="scientific">Diploptera punctata</name>
    <name type="common">Pacific beetle cockroach</name>
    <dbReference type="NCBI Taxonomy" id="6984"/>
    <lineage>
        <taxon>Eukaryota</taxon>
        <taxon>Metazoa</taxon>
        <taxon>Ecdysozoa</taxon>
        <taxon>Arthropoda</taxon>
        <taxon>Hexapoda</taxon>
        <taxon>Insecta</taxon>
        <taxon>Pterygota</taxon>
        <taxon>Neoptera</taxon>
        <taxon>Polyneoptera</taxon>
        <taxon>Dictyoptera</taxon>
        <taxon>Blattodea</taxon>
        <taxon>Blaberoidea</taxon>
        <taxon>Blaberidae</taxon>
        <taxon>Diplopterinae</taxon>
        <taxon>Diploptera</taxon>
    </lineage>
</organism>
<dbReference type="EMBL" id="JASPKZ010007690">
    <property type="protein sequence ID" value="KAJ9583038.1"/>
    <property type="molecule type" value="Genomic_DNA"/>
</dbReference>
<keyword evidence="2" id="KW-1185">Reference proteome</keyword>
<comment type="caution">
    <text evidence="1">The sequence shown here is derived from an EMBL/GenBank/DDBJ whole genome shotgun (WGS) entry which is preliminary data.</text>
</comment>
<protein>
    <submittedName>
        <fullName evidence="1">Uncharacterized protein</fullName>
    </submittedName>
</protein>
<evidence type="ECO:0000313" key="2">
    <source>
        <dbReference type="Proteomes" id="UP001233999"/>
    </source>
</evidence>
<gene>
    <name evidence="1" type="ORF">L9F63_022617</name>
</gene>
<dbReference type="AlphaFoldDB" id="A0AAD7ZM56"/>
<sequence>KYTLAVVVRLVVPRRFSRDCVWHPQESLLLQSQIANAFLNILQTCCPPFWQLIDFGIFFYLTFK</sequence>
<evidence type="ECO:0000313" key="1">
    <source>
        <dbReference type="EMBL" id="KAJ9583038.1"/>
    </source>
</evidence>